<dbReference type="InterPro" id="IPR036116">
    <property type="entry name" value="FN3_sf"/>
</dbReference>
<dbReference type="InterPro" id="IPR036179">
    <property type="entry name" value="Ig-like_dom_sf"/>
</dbReference>
<protein>
    <recommendedName>
        <fullName evidence="19">Neuronal cell adhesion molecule</fullName>
    </recommendedName>
</protein>
<accession>A0ABD3UT30</accession>
<dbReference type="Pfam" id="PF13882">
    <property type="entry name" value="Bravo_FIGEY"/>
    <property type="match status" value="1"/>
</dbReference>
<dbReference type="AlphaFoldDB" id="A0ABD3UT30"/>
<evidence type="ECO:0000256" key="1">
    <source>
        <dbReference type="ARBA" id="ARBA00004236"/>
    </source>
</evidence>
<name>A0ABD3UT30_SINWO</name>
<dbReference type="InterPro" id="IPR007110">
    <property type="entry name" value="Ig-like_dom"/>
</dbReference>
<dbReference type="GO" id="GO:0007155">
    <property type="term" value="P:cell adhesion"/>
    <property type="evidence" value="ECO:0007669"/>
    <property type="project" value="UniProtKB-KW"/>
</dbReference>
<evidence type="ECO:0000256" key="3">
    <source>
        <dbReference type="ARBA" id="ARBA00022475"/>
    </source>
</evidence>
<keyword evidence="3" id="KW-1003">Cell membrane</keyword>
<evidence type="ECO:0000256" key="5">
    <source>
        <dbReference type="ARBA" id="ARBA00022737"/>
    </source>
</evidence>
<evidence type="ECO:0000256" key="13">
    <source>
        <dbReference type="SAM" id="Phobius"/>
    </source>
</evidence>
<feature type="region of interest" description="Disordered" evidence="12">
    <location>
        <begin position="705"/>
        <end position="735"/>
    </location>
</feature>
<feature type="compositionally biased region" description="Low complexity" evidence="12">
    <location>
        <begin position="1221"/>
        <end position="1235"/>
    </location>
</feature>
<comment type="caution">
    <text evidence="17">The sequence shown here is derived from an EMBL/GenBank/DDBJ whole genome shotgun (WGS) entry which is preliminary data.</text>
</comment>
<dbReference type="SUPFAM" id="SSF49265">
    <property type="entry name" value="Fibronectin type III"/>
    <property type="match status" value="2"/>
</dbReference>
<dbReference type="InterPro" id="IPR003599">
    <property type="entry name" value="Ig_sub"/>
</dbReference>
<evidence type="ECO:0000256" key="11">
    <source>
        <dbReference type="ARBA" id="ARBA00023319"/>
    </source>
</evidence>
<evidence type="ECO:0008006" key="19">
    <source>
        <dbReference type="Google" id="ProtNLM"/>
    </source>
</evidence>
<dbReference type="GO" id="GO:0005886">
    <property type="term" value="C:plasma membrane"/>
    <property type="evidence" value="ECO:0007669"/>
    <property type="project" value="UniProtKB-SubCell"/>
</dbReference>
<feature type="domain" description="Ig-like" evidence="15">
    <location>
        <begin position="532"/>
        <end position="619"/>
    </location>
</feature>
<keyword evidence="10" id="KW-0325">Glycoprotein</keyword>
<keyword evidence="8 13" id="KW-0472">Membrane</keyword>
<keyword evidence="14" id="KW-0732">Signal</keyword>
<keyword evidence="4 13" id="KW-0812">Transmembrane</keyword>
<evidence type="ECO:0000256" key="2">
    <source>
        <dbReference type="ARBA" id="ARBA00004479"/>
    </source>
</evidence>
<keyword evidence="18" id="KW-1185">Reference proteome</keyword>
<dbReference type="Proteomes" id="UP001634394">
    <property type="component" value="Unassembled WGS sequence"/>
</dbReference>
<feature type="transmembrane region" description="Helical" evidence="13">
    <location>
        <begin position="1109"/>
        <end position="1132"/>
    </location>
</feature>
<evidence type="ECO:0000256" key="7">
    <source>
        <dbReference type="ARBA" id="ARBA00022989"/>
    </source>
</evidence>
<feature type="domain" description="Fibronectin type-III" evidence="16">
    <location>
        <begin position="944"/>
        <end position="1044"/>
    </location>
</feature>
<keyword evidence="11" id="KW-0393">Immunoglobulin domain</keyword>
<feature type="chain" id="PRO_5044781612" description="Neuronal cell adhesion molecule" evidence="14">
    <location>
        <begin position="19"/>
        <end position="1235"/>
    </location>
</feature>
<keyword evidence="6" id="KW-0130">Cell adhesion</keyword>
<dbReference type="SMART" id="SM00060">
    <property type="entry name" value="FN3"/>
    <property type="match status" value="4"/>
</dbReference>
<dbReference type="PANTHER" id="PTHR44170">
    <property type="entry name" value="PROTEIN SIDEKICK"/>
    <property type="match status" value="1"/>
</dbReference>
<evidence type="ECO:0000259" key="16">
    <source>
        <dbReference type="PROSITE" id="PS50853"/>
    </source>
</evidence>
<keyword evidence="7 13" id="KW-1133">Transmembrane helix</keyword>
<keyword evidence="9" id="KW-1015">Disulfide bond</keyword>
<evidence type="ECO:0000256" key="10">
    <source>
        <dbReference type="ARBA" id="ARBA00023180"/>
    </source>
</evidence>
<evidence type="ECO:0000256" key="6">
    <source>
        <dbReference type="ARBA" id="ARBA00022889"/>
    </source>
</evidence>
<evidence type="ECO:0000313" key="17">
    <source>
        <dbReference type="EMBL" id="KAL3851941.1"/>
    </source>
</evidence>
<dbReference type="CDD" id="cd00063">
    <property type="entry name" value="FN3"/>
    <property type="match status" value="2"/>
</dbReference>
<evidence type="ECO:0000256" key="4">
    <source>
        <dbReference type="ARBA" id="ARBA00022692"/>
    </source>
</evidence>
<feature type="domain" description="Fibronectin type-III" evidence="16">
    <location>
        <begin position="626"/>
        <end position="722"/>
    </location>
</feature>
<dbReference type="SMART" id="SM00409">
    <property type="entry name" value="IG"/>
    <property type="match status" value="6"/>
</dbReference>
<feature type="region of interest" description="Disordered" evidence="12">
    <location>
        <begin position="1148"/>
        <end position="1235"/>
    </location>
</feature>
<feature type="compositionally biased region" description="Basic and acidic residues" evidence="12">
    <location>
        <begin position="724"/>
        <end position="735"/>
    </location>
</feature>
<feature type="domain" description="Ig-like" evidence="15">
    <location>
        <begin position="438"/>
        <end position="522"/>
    </location>
</feature>
<feature type="compositionally biased region" description="Polar residues" evidence="12">
    <location>
        <begin position="705"/>
        <end position="717"/>
    </location>
</feature>
<feature type="domain" description="Fibronectin type-III" evidence="16">
    <location>
        <begin position="727"/>
        <end position="821"/>
    </location>
</feature>
<dbReference type="InterPro" id="IPR013098">
    <property type="entry name" value="Ig_I-set"/>
</dbReference>
<feature type="domain" description="Ig-like" evidence="15">
    <location>
        <begin position="345"/>
        <end position="432"/>
    </location>
</feature>
<comment type="subcellular location">
    <subcellularLocation>
        <location evidence="1">Cell membrane</location>
    </subcellularLocation>
    <subcellularLocation>
        <location evidence="2">Membrane</location>
        <topology evidence="2">Single-pass type I membrane protein</topology>
    </subcellularLocation>
</comment>
<dbReference type="Pfam" id="PF00041">
    <property type="entry name" value="fn3"/>
    <property type="match status" value="1"/>
</dbReference>
<evidence type="ECO:0000256" key="9">
    <source>
        <dbReference type="ARBA" id="ARBA00023157"/>
    </source>
</evidence>
<dbReference type="Pfam" id="PF07679">
    <property type="entry name" value="I-set"/>
    <property type="match status" value="3"/>
</dbReference>
<organism evidence="17 18">
    <name type="scientific">Sinanodonta woodiana</name>
    <name type="common">Chinese pond mussel</name>
    <name type="synonym">Anodonta woodiana</name>
    <dbReference type="NCBI Taxonomy" id="1069815"/>
    <lineage>
        <taxon>Eukaryota</taxon>
        <taxon>Metazoa</taxon>
        <taxon>Spiralia</taxon>
        <taxon>Lophotrochozoa</taxon>
        <taxon>Mollusca</taxon>
        <taxon>Bivalvia</taxon>
        <taxon>Autobranchia</taxon>
        <taxon>Heteroconchia</taxon>
        <taxon>Palaeoheterodonta</taxon>
        <taxon>Unionida</taxon>
        <taxon>Unionoidea</taxon>
        <taxon>Unionidae</taxon>
        <taxon>Unioninae</taxon>
        <taxon>Sinanodonta</taxon>
    </lineage>
</organism>
<dbReference type="PROSITE" id="PS50835">
    <property type="entry name" value="IG_LIKE"/>
    <property type="match status" value="6"/>
</dbReference>
<gene>
    <name evidence="17" type="ORF">ACJMK2_015632</name>
</gene>
<dbReference type="Gene3D" id="2.60.40.10">
    <property type="entry name" value="Immunoglobulins"/>
    <property type="match status" value="10"/>
</dbReference>
<evidence type="ECO:0000313" key="18">
    <source>
        <dbReference type="Proteomes" id="UP001634394"/>
    </source>
</evidence>
<evidence type="ECO:0000256" key="8">
    <source>
        <dbReference type="ARBA" id="ARBA00023136"/>
    </source>
</evidence>
<proteinExistence type="predicted"/>
<dbReference type="PROSITE" id="PS50853">
    <property type="entry name" value="FN3"/>
    <property type="match status" value="3"/>
</dbReference>
<dbReference type="InterPro" id="IPR003598">
    <property type="entry name" value="Ig_sub2"/>
</dbReference>
<dbReference type="EMBL" id="JBJQND010000015">
    <property type="protein sequence ID" value="KAL3851941.1"/>
    <property type="molecule type" value="Genomic_DNA"/>
</dbReference>
<sequence>MLPHRSIPLLILFLYIQAEELPPRQSQPPTIILQSERSVKYFKGSSKTTDRELVELPCAAVGSPNITFQWLKDGEIFNPDDPSFISKKTNITRVFQSKEGTGTLVLSELESEDSGIYQCIASNAFGKSYSRQVHLVEAKLGVFKSLSKEEGTYKPVLGESLKLLCDPPESIPPPKIDWVRYDAEDGFTFITTKGDDRIEMDFEGNLYFANIQQQDDNYKEKYGCSVNNHVLSGTSYGFFSWIDIQGGDSQIQFPVTLLYQSQKEVIGIKGRTVKFKCIFGGNPTPTIQWNRIGGEMDNTRMMPETHEFVIQKVQVEDAGEYECVGTNSLSDPHKAKFVLKVEYKPEWITEPRPVEKGVEEEASFACDADGIPKPVIKWFSNGLPLETLPPSDRRRFVNNQLIFQNLTRDEAQVIQCNASNIHGYLWADVSLSILAFKPEIKIPLTMVKVAEDQSVVLPCETIGKPHPVIYWKKGVQKLEGEHYIPHPSGNLTLKNAEKSDEGSYTCYAQNKYGSVEATGKLIVRKKTEITSPPFPKEQQVNFRRDAHFQCSATTDDQESKNLRITWLHNGIPVDLHNPDVKITDAYGLILKNTSSKNTGNYTCVATNGLDSASASAQLNVIAPPDPPRDITLSPCQAREAELHWNAGSDNFSPIKYFIIEYNNTYKPEKWKEAGRVFDPSATSHSITVSPHVSYSFRVIAVNDMGQSQPSKHSQLPCQTPPAPPDKRPSNVTDDRSKPGFLIIKWDIMEQEDHNGEGFAYQVVIKRNGKTEPYIIDDWKIGRKEIPVDTVYEPYEVTVTARNNLGVSAEPAYNFIAYSAEAEPLVTPSNFELVPGKEVTVKEAWFQWDAVDTSPAMMRGEFKGYKIRYWQADNPDLKTEIFIPKAVETISKVSKRRRRRVVPKFIAAASNLPPFSNLELDVVAVNTHFASNGSNSINLTTPEGVPDQVSYAIVLVRGAHHFLLEWGQPKKVNGILTGYEIGHQKIDGLVVGEMSKPFKYDDPNQNRAFLGGLEERSEYRIFIWAKTKIGSGEPYYLDAKTAQPARESVWKKGPDETLYHWSNISGLETATRYEVRIVASNGKDKIVSDVKSDVITAGASPLAEGGFVTAGWFIGMMVAIAVLILILIIVCFIKRSRGKAYHVQEKERLNGADPEGGEGNHNNDIPRSEVEPLTKSPDSFDNDNERPLGGSETDSMAEYGDVDPSKFNEDGSFIGQYGGQKAPSEAAAPSAMSTFV</sequence>
<keyword evidence="5" id="KW-0677">Repeat</keyword>
<dbReference type="PANTHER" id="PTHR44170:SF6">
    <property type="entry name" value="CONTACTIN"/>
    <property type="match status" value="1"/>
</dbReference>
<evidence type="ECO:0000256" key="14">
    <source>
        <dbReference type="SAM" id="SignalP"/>
    </source>
</evidence>
<dbReference type="SUPFAM" id="SSF48726">
    <property type="entry name" value="Immunoglobulin"/>
    <property type="match status" value="6"/>
</dbReference>
<evidence type="ECO:0000259" key="15">
    <source>
        <dbReference type="PROSITE" id="PS50835"/>
    </source>
</evidence>
<feature type="domain" description="Ig-like" evidence="15">
    <location>
        <begin position="254"/>
        <end position="339"/>
    </location>
</feature>
<reference evidence="17 18" key="1">
    <citation type="submission" date="2024-11" db="EMBL/GenBank/DDBJ databases">
        <title>Chromosome-level genome assembly of the freshwater bivalve Anodonta woodiana.</title>
        <authorList>
            <person name="Chen X."/>
        </authorList>
    </citation>
    <scope>NUCLEOTIDE SEQUENCE [LARGE SCALE GENOMIC DNA]</scope>
    <source>
        <strain evidence="17">MN2024</strain>
        <tissue evidence="17">Gills</tissue>
    </source>
</reference>
<feature type="domain" description="Ig-like" evidence="15">
    <location>
        <begin position="158"/>
        <end position="240"/>
    </location>
</feature>
<dbReference type="FunFam" id="2.60.40.10:FF:000005">
    <property type="entry name" value="Neuronal cell adhesion molecule"/>
    <property type="match status" value="1"/>
</dbReference>
<evidence type="ECO:0000256" key="12">
    <source>
        <dbReference type="SAM" id="MobiDB-lite"/>
    </source>
</evidence>
<feature type="signal peptide" evidence="14">
    <location>
        <begin position="1"/>
        <end position="18"/>
    </location>
</feature>
<feature type="domain" description="Ig-like" evidence="15">
    <location>
        <begin position="29"/>
        <end position="134"/>
    </location>
</feature>
<dbReference type="InterPro" id="IPR026966">
    <property type="entry name" value="Neurofascin/L1/NrCAM_C"/>
</dbReference>
<dbReference type="SMART" id="SM00408">
    <property type="entry name" value="IGc2"/>
    <property type="match status" value="5"/>
</dbReference>
<dbReference type="Pfam" id="PF13927">
    <property type="entry name" value="Ig_3"/>
    <property type="match status" value="2"/>
</dbReference>
<dbReference type="FunFam" id="2.60.40.10:FF:000004">
    <property type="entry name" value="DCC isoform 1"/>
    <property type="match status" value="1"/>
</dbReference>
<dbReference type="InterPro" id="IPR013783">
    <property type="entry name" value="Ig-like_fold"/>
</dbReference>
<dbReference type="InterPro" id="IPR003961">
    <property type="entry name" value="FN3_dom"/>
</dbReference>